<feature type="region of interest" description="Disordered" evidence="1">
    <location>
        <begin position="1"/>
        <end position="43"/>
    </location>
</feature>
<accession>A0A565BNC2</accession>
<feature type="compositionally biased region" description="Basic residues" evidence="1">
    <location>
        <begin position="8"/>
        <end position="17"/>
    </location>
</feature>
<gene>
    <name evidence="2" type="ORF">ANE_LOCUS13597</name>
</gene>
<dbReference type="Proteomes" id="UP000489600">
    <property type="component" value="Unassembled WGS sequence"/>
</dbReference>
<comment type="caution">
    <text evidence="2">The sequence shown here is derived from an EMBL/GenBank/DDBJ whole genome shotgun (WGS) entry which is preliminary data.</text>
</comment>
<name>A0A565BNC2_9BRAS</name>
<protein>
    <submittedName>
        <fullName evidence="2">Uncharacterized protein</fullName>
    </submittedName>
</protein>
<evidence type="ECO:0000313" key="3">
    <source>
        <dbReference type="Proteomes" id="UP000489600"/>
    </source>
</evidence>
<dbReference type="EMBL" id="CABITT030000004">
    <property type="protein sequence ID" value="VVB03153.1"/>
    <property type="molecule type" value="Genomic_DNA"/>
</dbReference>
<evidence type="ECO:0000256" key="1">
    <source>
        <dbReference type="SAM" id="MobiDB-lite"/>
    </source>
</evidence>
<sequence>MFGETGHRRTGRVRVSRKGSEELKGQLQSPVKRKPSKTQIGGYAIRKEKKHQNQKGKDFGKIMSRIRKVKRWVTWSIRDERRLQFMGKANCQSRNRTGGAPISLRRWNKCER</sequence>
<reference evidence="2" key="1">
    <citation type="submission" date="2019-07" db="EMBL/GenBank/DDBJ databases">
        <authorList>
            <person name="Dittberner H."/>
        </authorList>
    </citation>
    <scope>NUCLEOTIDE SEQUENCE [LARGE SCALE GENOMIC DNA]</scope>
</reference>
<proteinExistence type="predicted"/>
<keyword evidence="3" id="KW-1185">Reference proteome</keyword>
<evidence type="ECO:0000313" key="2">
    <source>
        <dbReference type="EMBL" id="VVB03153.1"/>
    </source>
</evidence>
<dbReference type="AlphaFoldDB" id="A0A565BNC2"/>
<organism evidence="2 3">
    <name type="scientific">Arabis nemorensis</name>
    <dbReference type="NCBI Taxonomy" id="586526"/>
    <lineage>
        <taxon>Eukaryota</taxon>
        <taxon>Viridiplantae</taxon>
        <taxon>Streptophyta</taxon>
        <taxon>Embryophyta</taxon>
        <taxon>Tracheophyta</taxon>
        <taxon>Spermatophyta</taxon>
        <taxon>Magnoliopsida</taxon>
        <taxon>eudicotyledons</taxon>
        <taxon>Gunneridae</taxon>
        <taxon>Pentapetalae</taxon>
        <taxon>rosids</taxon>
        <taxon>malvids</taxon>
        <taxon>Brassicales</taxon>
        <taxon>Brassicaceae</taxon>
        <taxon>Arabideae</taxon>
        <taxon>Arabis</taxon>
    </lineage>
</organism>